<dbReference type="Proteomes" id="UP000316426">
    <property type="component" value="Chromosome"/>
</dbReference>
<dbReference type="InterPro" id="IPR050322">
    <property type="entry name" value="Fe-S_cluster_asmbl/transfer"/>
</dbReference>
<feature type="domain" description="Core" evidence="2">
    <location>
        <begin position="1"/>
        <end position="105"/>
    </location>
</feature>
<gene>
    <name evidence="3" type="primary">erpA</name>
    <name evidence="3" type="ORF">Spa11_12870</name>
</gene>
<dbReference type="InterPro" id="IPR000361">
    <property type="entry name" value="ATAP_core_dom"/>
</dbReference>
<dbReference type="NCBIfam" id="TIGR00049">
    <property type="entry name" value="iron-sulfur cluster assembly accessory protein"/>
    <property type="match status" value="1"/>
</dbReference>
<dbReference type="KEGG" id="bmei:Spa11_12870"/>
<dbReference type="PANTHER" id="PTHR10072:SF41">
    <property type="entry name" value="IRON-SULFUR CLUSTER ASSEMBLY 1 HOMOLOG, MITOCHONDRIAL"/>
    <property type="match status" value="1"/>
</dbReference>
<comment type="similarity">
    <text evidence="1">Belongs to the HesB/IscA family.</text>
</comment>
<evidence type="ECO:0000313" key="4">
    <source>
        <dbReference type="Proteomes" id="UP000316426"/>
    </source>
</evidence>
<reference evidence="3 4" key="1">
    <citation type="submission" date="2019-02" db="EMBL/GenBank/DDBJ databases">
        <title>Deep-cultivation of Planctomycetes and their phenomic and genomic characterization uncovers novel biology.</title>
        <authorList>
            <person name="Wiegand S."/>
            <person name="Jogler M."/>
            <person name="Boedeker C."/>
            <person name="Pinto D."/>
            <person name="Vollmers J."/>
            <person name="Rivas-Marin E."/>
            <person name="Kohn T."/>
            <person name="Peeters S.H."/>
            <person name="Heuer A."/>
            <person name="Rast P."/>
            <person name="Oberbeckmann S."/>
            <person name="Bunk B."/>
            <person name="Jeske O."/>
            <person name="Meyerdierks A."/>
            <person name="Storesund J.E."/>
            <person name="Kallscheuer N."/>
            <person name="Luecker S."/>
            <person name="Lage O.M."/>
            <person name="Pohl T."/>
            <person name="Merkel B.J."/>
            <person name="Hornburger P."/>
            <person name="Mueller R.-W."/>
            <person name="Bruemmer F."/>
            <person name="Labrenz M."/>
            <person name="Spormann A.M."/>
            <person name="Op den Camp H."/>
            <person name="Overmann J."/>
            <person name="Amann R."/>
            <person name="Jetten M.S.M."/>
            <person name="Mascher T."/>
            <person name="Medema M.H."/>
            <person name="Devos D.P."/>
            <person name="Kaster A.-K."/>
            <person name="Ovreas L."/>
            <person name="Rohde M."/>
            <person name="Galperin M.Y."/>
            <person name="Jogler C."/>
        </authorList>
    </citation>
    <scope>NUCLEOTIDE SEQUENCE [LARGE SCALE GENOMIC DNA]</scope>
    <source>
        <strain evidence="3 4">Spa11</strain>
    </source>
</reference>
<dbReference type="PANTHER" id="PTHR10072">
    <property type="entry name" value="IRON-SULFUR CLUSTER ASSEMBLY PROTEIN"/>
    <property type="match status" value="1"/>
</dbReference>
<dbReference type="GO" id="GO:0016226">
    <property type="term" value="P:iron-sulfur cluster assembly"/>
    <property type="evidence" value="ECO:0007669"/>
    <property type="project" value="InterPro"/>
</dbReference>
<name>A0A518K5P5_9BACT</name>
<dbReference type="GO" id="GO:0005737">
    <property type="term" value="C:cytoplasm"/>
    <property type="evidence" value="ECO:0007669"/>
    <property type="project" value="TreeGrafter"/>
</dbReference>
<dbReference type="PROSITE" id="PS01152">
    <property type="entry name" value="HESB"/>
    <property type="match status" value="1"/>
</dbReference>
<evidence type="ECO:0000313" key="3">
    <source>
        <dbReference type="EMBL" id="QDV73097.1"/>
    </source>
</evidence>
<dbReference type="InterPro" id="IPR016092">
    <property type="entry name" value="ATAP"/>
</dbReference>
<evidence type="ECO:0000256" key="1">
    <source>
        <dbReference type="ARBA" id="ARBA00006718"/>
    </source>
</evidence>
<accession>A0A518K5P5</accession>
<evidence type="ECO:0000259" key="2">
    <source>
        <dbReference type="Pfam" id="PF01521"/>
    </source>
</evidence>
<keyword evidence="4" id="KW-1185">Reference proteome</keyword>
<dbReference type="EMBL" id="CP036349">
    <property type="protein sequence ID" value="QDV73097.1"/>
    <property type="molecule type" value="Genomic_DNA"/>
</dbReference>
<dbReference type="InterPro" id="IPR035903">
    <property type="entry name" value="HesB-like_dom_sf"/>
</dbReference>
<protein>
    <submittedName>
        <fullName evidence="3">Iron-sulfur cluster insertion protein ErpA</fullName>
    </submittedName>
</protein>
<dbReference type="InterPro" id="IPR017870">
    <property type="entry name" value="FeS_cluster_insertion_CS"/>
</dbReference>
<dbReference type="Gene3D" id="2.60.300.12">
    <property type="entry name" value="HesB-like domain"/>
    <property type="match status" value="1"/>
</dbReference>
<dbReference type="RefSeq" id="WP_145109488.1">
    <property type="nucleotide sequence ID" value="NZ_CP036349.1"/>
</dbReference>
<proteinExistence type="inferred from homology"/>
<dbReference type="Pfam" id="PF01521">
    <property type="entry name" value="Fe-S_biosyn"/>
    <property type="match status" value="1"/>
</dbReference>
<dbReference type="SUPFAM" id="SSF89360">
    <property type="entry name" value="HesB-like domain"/>
    <property type="match status" value="1"/>
</dbReference>
<dbReference type="GO" id="GO:0051537">
    <property type="term" value="F:2 iron, 2 sulfur cluster binding"/>
    <property type="evidence" value="ECO:0007669"/>
    <property type="project" value="TreeGrafter"/>
</dbReference>
<sequence>MSVVLTERAAEEVKRIIDQQKLEEGAFLRVGVTGGGCSGFSYSLGFDNEYDEKADSKVDLHGVQVVVDKKSALYLDGTTVDFYDGIEKRGFTFENPNAVKSCGCGSSFQA</sequence>
<organism evidence="3 4">
    <name type="scientific">Botrimarina mediterranea</name>
    <dbReference type="NCBI Taxonomy" id="2528022"/>
    <lineage>
        <taxon>Bacteria</taxon>
        <taxon>Pseudomonadati</taxon>
        <taxon>Planctomycetota</taxon>
        <taxon>Planctomycetia</taxon>
        <taxon>Pirellulales</taxon>
        <taxon>Lacipirellulaceae</taxon>
        <taxon>Botrimarina</taxon>
    </lineage>
</organism>
<dbReference type="AlphaFoldDB" id="A0A518K5P5"/>